<evidence type="ECO:0000313" key="3">
    <source>
        <dbReference type="EMBL" id="KAE9027840.1"/>
    </source>
</evidence>
<evidence type="ECO:0000313" key="4">
    <source>
        <dbReference type="Proteomes" id="UP000460718"/>
    </source>
</evidence>
<protein>
    <recommendedName>
        <fullName evidence="5">BZIP domain-containing protein</fullName>
    </recommendedName>
</protein>
<feature type="coiled-coil region" evidence="1">
    <location>
        <begin position="98"/>
        <end position="140"/>
    </location>
</feature>
<gene>
    <name evidence="3" type="ORF">PF011_g1865</name>
</gene>
<sequence>MNAFSFRPPQSLSLSDQVIGEVVVRRAKRSLHVLNELDGERRGSPKKTSTQQKSFRSSQQYPPKPMSSHPPMQCSTAIARGQNVDSSWDEQNTAEKALLLQRQRCRRAQQKYRQKNNEKTLALEDAIVQLQKEIQHLKTKRSSSIPPPVSITTTPWKMLVEYFRFFRTGLDVPEQILHPTSPLCLDENHAQKKFLQMAMASDIAFNRGYGVDAMLEDWRVLTLHHKQHEIRLVRLDHDVDGMVVATLNNSTTITENMLRSSLPDLMCGGDPNKWHPLVRKLLEQCFMIPATVRFEWDDTRNRFVSAHYEADMLTPLLKLLGNLEDASIVLNSTLGIHYNCVAEDLSIFSL</sequence>
<dbReference type="Proteomes" id="UP000460718">
    <property type="component" value="Unassembled WGS sequence"/>
</dbReference>
<evidence type="ECO:0000256" key="2">
    <source>
        <dbReference type="SAM" id="MobiDB-lite"/>
    </source>
</evidence>
<evidence type="ECO:0008006" key="5">
    <source>
        <dbReference type="Google" id="ProtNLM"/>
    </source>
</evidence>
<accession>A0A6A3MDI9</accession>
<feature type="compositionally biased region" description="Polar residues" evidence="2">
    <location>
        <begin position="46"/>
        <end position="61"/>
    </location>
</feature>
<keyword evidence="1" id="KW-0175">Coiled coil</keyword>
<reference evidence="3 4" key="1">
    <citation type="submission" date="2018-09" db="EMBL/GenBank/DDBJ databases">
        <title>Genomic investigation of the strawberry pathogen Phytophthora fragariae indicates pathogenicity is determined by transcriptional variation in three key races.</title>
        <authorList>
            <person name="Adams T.M."/>
            <person name="Armitage A.D."/>
            <person name="Sobczyk M.K."/>
            <person name="Bates H.J."/>
            <person name="Dunwell J.M."/>
            <person name="Nellist C.F."/>
            <person name="Harrison R.J."/>
        </authorList>
    </citation>
    <scope>NUCLEOTIDE SEQUENCE [LARGE SCALE GENOMIC DNA]</scope>
    <source>
        <strain evidence="3 4">SCRP245</strain>
    </source>
</reference>
<proteinExistence type="predicted"/>
<name>A0A6A3MDI9_9STRA</name>
<evidence type="ECO:0000256" key="1">
    <source>
        <dbReference type="SAM" id="Coils"/>
    </source>
</evidence>
<comment type="caution">
    <text evidence="3">The sequence shown here is derived from an EMBL/GenBank/DDBJ whole genome shotgun (WGS) entry which is preliminary data.</text>
</comment>
<organism evidence="3 4">
    <name type="scientific">Phytophthora fragariae</name>
    <dbReference type="NCBI Taxonomy" id="53985"/>
    <lineage>
        <taxon>Eukaryota</taxon>
        <taxon>Sar</taxon>
        <taxon>Stramenopiles</taxon>
        <taxon>Oomycota</taxon>
        <taxon>Peronosporomycetes</taxon>
        <taxon>Peronosporales</taxon>
        <taxon>Peronosporaceae</taxon>
        <taxon>Phytophthora</taxon>
    </lineage>
</organism>
<feature type="region of interest" description="Disordered" evidence="2">
    <location>
        <begin position="35"/>
        <end position="73"/>
    </location>
</feature>
<dbReference type="AlphaFoldDB" id="A0A6A3MDI9"/>
<dbReference type="EMBL" id="QXFW01000053">
    <property type="protein sequence ID" value="KAE9027840.1"/>
    <property type="molecule type" value="Genomic_DNA"/>
</dbReference>